<name>A0A8H5YYZ1_9HYPO</name>
<dbReference type="Proteomes" id="UP000544331">
    <property type="component" value="Unassembled WGS sequence"/>
</dbReference>
<evidence type="ECO:0000313" key="2">
    <source>
        <dbReference type="Proteomes" id="UP000544331"/>
    </source>
</evidence>
<proteinExistence type="predicted"/>
<accession>A0A8H5YYZ1</accession>
<dbReference type="AlphaFoldDB" id="A0A8H5YYZ1"/>
<dbReference type="OrthoDB" id="2988756at2759"/>
<gene>
    <name evidence="1" type="ORF">FMUND_3490</name>
</gene>
<comment type="caution">
    <text evidence="1">The sequence shown here is derived from an EMBL/GenBank/DDBJ whole genome shotgun (WGS) entry which is preliminary data.</text>
</comment>
<protein>
    <submittedName>
        <fullName evidence="1">Uncharacterized protein</fullName>
    </submittedName>
</protein>
<reference evidence="1 2" key="1">
    <citation type="submission" date="2020-05" db="EMBL/GenBank/DDBJ databases">
        <title>Identification and distribution of gene clusters putatively required for synthesis of sphingolipid metabolism inhibitors in phylogenetically diverse species of the filamentous fungus Fusarium.</title>
        <authorList>
            <person name="Kim H.-S."/>
            <person name="Busman M."/>
            <person name="Brown D.W."/>
            <person name="Divon H."/>
            <person name="Uhlig S."/>
            <person name="Proctor R.H."/>
        </authorList>
    </citation>
    <scope>NUCLEOTIDE SEQUENCE [LARGE SCALE GENOMIC DNA]</scope>
    <source>
        <strain evidence="1 2">NRRL 66235</strain>
    </source>
</reference>
<organism evidence="1 2">
    <name type="scientific">Fusarium mundagurra</name>
    <dbReference type="NCBI Taxonomy" id="1567541"/>
    <lineage>
        <taxon>Eukaryota</taxon>
        <taxon>Fungi</taxon>
        <taxon>Dikarya</taxon>
        <taxon>Ascomycota</taxon>
        <taxon>Pezizomycotina</taxon>
        <taxon>Sordariomycetes</taxon>
        <taxon>Hypocreomycetidae</taxon>
        <taxon>Hypocreales</taxon>
        <taxon>Nectriaceae</taxon>
        <taxon>Fusarium</taxon>
        <taxon>Fusarium fujikuroi species complex</taxon>
    </lineage>
</organism>
<keyword evidence="2" id="KW-1185">Reference proteome</keyword>
<evidence type="ECO:0000313" key="1">
    <source>
        <dbReference type="EMBL" id="KAF5721685.1"/>
    </source>
</evidence>
<dbReference type="EMBL" id="JAAOAN010000109">
    <property type="protein sequence ID" value="KAF5721685.1"/>
    <property type="molecule type" value="Genomic_DNA"/>
</dbReference>
<sequence length="136" mass="15190">MWECSRVRFSPVQSGSDRQLDMALSSTVEKDIAIACICSILILSRCGYRIYHRYKGHAGSHRIWHADDIYMAIALLPLIARTVCVALSFNLNPSTSREPATKDEAAAQNITVEKLEHDRTLGIQLLIGTRLGYTLV</sequence>